<feature type="domain" description="Retrotransposon Copia-like N-terminal" evidence="1">
    <location>
        <begin position="28"/>
        <end position="73"/>
    </location>
</feature>
<proteinExistence type="predicted"/>
<evidence type="ECO:0000259" key="1">
    <source>
        <dbReference type="Pfam" id="PF14244"/>
    </source>
</evidence>
<dbReference type="AlphaFoldDB" id="A0A2N9ELB8"/>
<sequence>MASGSSSFSGTSATVMGDDSSNPYFLYHEESLRMSLVKQPLTKENYHSWSRLMVIALTAKNKIGSVNGSITAPGISSPLYNAWERCNLGSTGTAKWAPYRYRVRRGYVYRWGTAACVPQAYPISAKKKNFRYGFGTGPVRVGSGPPLDLTPLGLRSRFSLLYSLSLTSSTAGELGLCSALLSVSALRVSLLCSR</sequence>
<protein>
    <recommendedName>
        <fullName evidence="1">Retrotransposon Copia-like N-terminal domain-containing protein</fullName>
    </recommendedName>
</protein>
<dbReference type="PANTHER" id="PTHR37610:SF97">
    <property type="entry name" value="RETROTRANSPOSON GAG DOMAIN-CONTAINING PROTEIN"/>
    <property type="match status" value="1"/>
</dbReference>
<name>A0A2N9ELB8_FAGSY</name>
<dbReference type="Pfam" id="PF14244">
    <property type="entry name" value="Retrotran_gag_3"/>
    <property type="match status" value="1"/>
</dbReference>
<evidence type="ECO:0000313" key="2">
    <source>
        <dbReference type="EMBL" id="SPC75430.1"/>
    </source>
</evidence>
<organism evidence="2">
    <name type="scientific">Fagus sylvatica</name>
    <name type="common">Beechnut</name>
    <dbReference type="NCBI Taxonomy" id="28930"/>
    <lineage>
        <taxon>Eukaryota</taxon>
        <taxon>Viridiplantae</taxon>
        <taxon>Streptophyta</taxon>
        <taxon>Embryophyta</taxon>
        <taxon>Tracheophyta</taxon>
        <taxon>Spermatophyta</taxon>
        <taxon>Magnoliopsida</taxon>
        <taxon>eudicotyledons</taxon>
        <taxon>Gunneridae</taxon>
        <taxon>Pentapetalae</taxon>
        <taxon>rosids</taxon>
        <taxon>fabids</taxon>
        <taxon>Fagales</taxon>
        <taxon>Fagaceae</taxon>
        <taxon>Fagus</taxon>
    </lineage>
</organism>
<dbReference type="InterPro" id="IPR029472">
    <property type="entry name" value="Copia-like_N"/>
</dbReference>
<accession>A0A2N9ELB8</accession>
<dbReference type="PANTHER" id="PTHR37610">
    <property type="entry name" value="CCHC-TYPE DOMAIN-CONTAINING PROTEIN"/>
    <property type="match status" value="1"/>
</dbReference>
<reference evidence="2" key="1">
    <citation type="submission" date="2018-02" db="EMBL/GenBank/DDBJ databases">
        <authorList>
            <person name="Cohen D.B."/>
            <person name="Kent A.D."/>
        </authorList>
    </citation>
    <scope>NUCLEOTIDE SEQUENCE</scope>
</reference>
<gene>
    <name evidence="2" type="ORF">FSB_LOCUS3312</name>
</gene>
<dbReference type="EMBL" id="OIVN01000159">
    <property type="protein sequence ID" value="SPC75430.1"/>
    <property type="molecule type" value="Genomic_DNA"/>
</dbReference>